<accession>A0A816GY82</accession>
<dbReference type="Proteomes" id="UP000663854">
    <property type="component" value="Unassembled WGS sequence"/>
</dbReference>
<evidence type="ECO:0000313" key="1">
    <source>
        <dbReference type="EMBL" id="CAF1565258.1"/>
    </source>
</evidence>
<evidence type="ECO:0000313" key="2">
    <source>
        <dbReference type="EMBL" id="CAF1678915.1"/>
    </source>
</evidence>
<name>A0A816GY82_9BILA</name>
<proteinExistence type="predicted"/>
<dbReference type="EMBL" id="CAJNOH010015650">
    <property type="protein sequence ID" value="CAF1565258.1"/>
    <property type="molecule type" value="Genomic_DNA"/>
</dbReference>
<protein>
    <submittedName>
        <fullName evidence="2">Uncharacterized protein</fullName>
    </submittedName>
</protein>
<keyword evidence="3" id="KW-1185">Reference proteome</keyword>
<dbReference type="EMBL" id="CAJNOL010017571">
    <property type="protein sequence ID" value="CAF1678915.1"/>
    <property type="molecule type" value="Genomic_DNA"/>
</dbReference>
<comment type="caution">
    <text evidence="2">The sequence shown here is derived from an EMBL/GenBank/DDBJ whole genome shotgun (WGS) entry which is preliminary data.</text>
</comment>
<dbReference type="AlphaFoldDB" id="A0A816GY82"/>
<reference evidence="2" key="1">
    <citation type="submission" date="2021-02" db="EMBL/GenBank/DDBJ databases">
        <authorList>
            <person name="Nowell W R."/>
        </authorList>
    </citation>
    <scope>NUCLEOTIDE SEQUENCE</scope>
</reference>
<evidence type="ECO:0000313" key="3">
    <source>
        <dbReference type="Proteomes" id="UP000663870"/>
    </source>
</evidence>
<gene>
    <name evidence="2" type="ORF">JXQ802_LOCUS58833</name>
    <name evidence="1" type="ORF">PYM288_LOCUS42193</name>
</gene>
<dbReference type="Proteomes" id="UP000663870">
    <property type="component" value="Unassembled WGS sequence"/>
</dbReference>
<sequence length="31" mass="3660">MFFSACLWRLLRRQHSSSQTDDSTKKIRCGT</sequence>
<organism evidence="2 3">
    <name type="scientific">Rotaria sordida</name>
    <dbReference type="NCBI Taxonomy" id="392033"/>
    <lineage>
        <taxon>Eukaryota</taxon>
        <taxon>Metazoa</taxon>
        <taxon>Spiralia</taxon>
        <taxon>Gnathifera</taxon>
        <taxon>Rotifera</taxon>
        <taxon>Eurotatoria</taxon>
        <taxon>Bdelloidea</taxon>
        <taxon>Philodinida</taxon>
        <taxon>Philodinidae</taxon>
        <taxon>Rotaria</taxon>
    </lineage>
</organism>
<feature type="non-terminal residue" evidence="2">
    <location>
        <position position="1"/>
    </location>
</feature>